<dbReference type="InterPro" id="IPR017039">
    <property type="entry name" value="Virul_fac_BrkB"/>
</dbReference>
<evidence type="ECO:0000256" key="3">
    <source>
        <dbReference type="ARBA" id="ARBA00022692"/>
    </source>
</evidence>
<reference evidence="8" key="1">
    <citation type="submission" date="2015-07" db="EMBL/GenBank/DDBJ databases">
        <title>Fjat-10053 dsm26.</title>
        <authorList>
            <person name="Liu B."/>
            <person name="Wang J."/>
            <person name="Zhu Y."/>
            <person name="Liu G."/>
            <person name="Chen Q."/>
            <person name="Chen Z."/>
            <person name="Lan J."/>
            <person name="Che J."/>
            <person name="Ge C."/>
            <person name="Shi H."/>
            <person name="Pan Z."/>
            <person name="Liu X."/>
        </authorList>
    </citation>
    <scope>NUCLEOTIDE SEQUENCE [LARGE SCALE GENOMIC DNA]</scope>
    <source>
        <strain evidence="8">DSM 26</strain>
    </source>
</reference>
<dbReference type="NCBIfam" id="TIGR00765">
    <property type="entry name" value="yihY_not_rbn"/>
    <property type="match status" value="1"/>
</dbReference>
<dbReference type="Proteomes" id="UP000036780">
    <property type="component" value="Unassembled WGS sequence"/>
</dbReference>
<dbReference type="AlphaFoldDB" id="A0A0L0QVK1"/>
<evidence type="ECO:0000256" key="2">
    <source>
        <dbReference type="ARBA" id="ARBA00022475"/>
    </source>
</evidence>
<dbReference type="RefSeq" id="WP_050349550.1">
    <property type="nucleotide sequence ID" value="NZ_BOSN01000011.1"/>
</dbReference>
<feature type="transmembrane region" description="Helical" evidence="6">
    <location>
        <begin position="238"/>
        <end position="266"/>
    </location>
</feature>
<dbReference type="PATRIC" id="fig|1473.5.peg.48"/>
<proteinExistence type="predicted"/>
<keyword evidence="2" id="KW-1003">Cell membrane</keyword>
<evidence type="ECO:0000256" key="5">
    <source>
        <dbReference type="ARBA" id="ARBA00023136"/>
    </source>
</evidence>
<evidence type="ECO:0000256" key="6">
    <source>
        <dbReference type="SAM" id="Phobius"/>
    </source>
</evidence>
<feature type="transmembrane region" description="Helical" evidence="6">
    <location>
        <begin position="169"/>
        <end position="191"/>
    </location>
</feature>
<dbReference type="PIRSF" id="PIRSF035875">
    <property type="entry name" value="RNase_BN"/>
    <property type="match status" value="1"/>
</dbReference>
<gene>
    <name evidence="7" type="ORF">AFK71_00055</name>
</gene>
<keyword evidence="3 6" id="KW-0812">Transmembrane</keyword>
<dbReference type="Pfam" id="PF03631">
    <property type="entry name" value="Virul_fac_BrkB"/>
    <property type="match status" value="1"/>
</dbReference>
<feature type="transmembrane region" description="Helical" evidence="6">
    <location>
        <begin position="20"/>
        <end position="46"/>
    </location>
</feature>
<dbReference type="GeneID" id="66869025"/>
<dbReference type="PANTHER" id="PTHR30213:SF0">
    <property type="entry name" value="UPF0761 MEMBRANE PROTEIN YIHY"/>
    <property type="match status" value="1"/>
</dbReference>
<feature type="transmembrane region" description="Helical" evidence="6">
    <location>
        <begin position="87"/>
        <end position="107"/>
    </location>
</feature>
<comment type="caution">
    <text evidence="7">The sequence shown here is derived from an EMBL/GenBank/DDBJ whole genome shotgun (WGS) entry which is preliminary data.</text>
</comment>
<keyword evidence="5 6" id="KW-0472">Membrane</keyword>
<evidence type="ECO:0000313" key="8">
    <source>
        <dbReference type="Proteomes" id="UP000036780"/>
    </source>
</evidence>
<feature type="transmembrane region" description="Helical" evidence="6">
    <location>
        <begin position="127"/>
        <end position="149"/>
    </location>
</feature>
<evidence type="ECO:0000256" key="1">
    <source>
        <dbReference type="ARBA" id="ARBA00004651"/>
    </source>
</evidence>
<comment type="subcellular location">
    <subcellularLocation>
        <location evidence="1">Cell membrane</location>
        <topology evidence="1">Multi-pass membrane protein</topology>
    </subcellularLocation>
</comment>
<protein>
    <submittedName>
        <fullName evidence="7">Ribonuclease</fullName>
    </submittedName>
</protein>
<keyword evidence="8" id="KW-1185">Reference proteome</keyword>
<accession>A0A0L0QVK1</accession>
<dbReference type="PANTHER" id="PTHR30213">
    <property type="entry name" value="INNER MEMBRANE PROTEIN YHJD"/>
    <property type="match status" value="1"/>
</dbReference>
<organism evidence="7 8">
    <name type="scientific">Virgibacillus pantothenticus</name>
    <dbReference type="NCBI Taxonomy" id="1473"/>
    <lineage>
        <taxon>Bacteria</taxon>
        <taxon>Bacillati</taxon>
        <taxon>Bacillota</taxon>
        <taxon>Bacilli</taxon>
        <taxon>Bacillales</taxon>
        <taxon>Bacillaceae</taxon>
        <taxon>Virgibacillus</taxon>
    </lineage>
</organism>
<dbReference type="EMBL" id="LGTO01000001">
    <property type="protein sequence ID" value="KNE22594.1"/>
    <property type="molecule type" value="Genomic_DNA"/>
</dbReference>
<evidence type="ECO:0000313" key="7">
    <source>
        <dbReference type="EMBL" id="KNE22594.1"/>
    </source>
</evidence>
<dbReference type="OrthoDB" id="9775903at2"/>
<feature type="transmembrane region" description="Helical" evidence="6">
    <location>
        <begin position="203"/>
        <end position="226"/>
    </location>
</feature>
<sequence length="283" mass="31265">MTTIKKYVHLFLEKFQSDQVPLLAAALAYYFLLSIVPLFLVGFALVPYFPINSEDAIAFINSVLPNELAVLLEENIVSLVEVPRGGLLTLGIIGALWSSSAAMNAFIKASNAAYEVEETRNMLLVRLTALGLTLSMIIAFIIAIIMPLFGNLILQFLETFIGLTAAMGLFFQVLRWALSITVLTGFLVILYRFAPNKRLPIKHILPGAITASILWQLISFGFSFYISNFSNYSATYGSLGGIIILLIWFYLTGMIFMSGAIINVLYNAKQSKALENDLHRASS</sequence>
<keyword evidence="4 6" id="KW-1133">Transmembrane helix</keyword>
<evidence type="ECO:0000256" key="4">
    <source>
        <dbReference type="ARBA" id="ARBA00022989"/>
    </source>
</evidence>
<dbReference type="GO" id="GO:0005886">
    <property type="term" value="C:plasma membrane"/>
    <property type="evidence" value="ECO:0007669"/>
    <property type="project" value="UniProtKB-SubCell"/>
</dbReference>
<name>A0A0L0QVK1_VIRPA</name>